<dbReference type="Gene3D" id="1.10.3110.10">
    <property type="entry name" value="protoporphyrinogen ix oxidase, domain 3"/>
    <property type="match status" value="1"/>
</dbReference>
<keyword evidence="14" id="KW-1185">Reference proteome</keyword>
<evidence type="ECO:0000256" key="8">
    <source>
        <dbReference type="ARBA" id="ARBA00022827"/>
    </source>
</evidence>
<keyword evidence="8 11" id="KW-0274">FAD</keyword>
<evidence type="ECO:0000256" key="10">
    <source>
        <dbReference type="ARBA" id="ARBA00023133"/>
    </source>
</evidence>
<evidence type="ECO:0000256" key="3">
    <source>
        <dbReference type="ARBA" id="ARBA00004744"/>
    </source>
</evidence>
<dbReference type="InterPro" id="IPR036188">
    <property type="entry name" value="FAD/NAD-bd_sf"/>
</dbReference>
<dbReference type="Proteomes" id="UP000639396">
    <property type="component" value="Unassembled WGS sequence"/>
</dbReference>
<evidence type="ECO:0000256" key="9">
    <source>
        <dbReference type="ARBA" id="ARBA00023002"/>
    </source>
</evidence>
<reference evidence="13" key="1">
    <citation type="submission" date="2020-09" db="EMBL/GenBank/DDBJ databases">
        <title>A novel bacterium of genus Paenibacillus, isolated from South China Sea.</title>
        <authorList>
            <person name="Huang H."/>
            <person name="Mo K."/>
            <person name="Hu Y."/>
        </authorList>
    </citation>
    <scope>NUCLEOTIDE SEQUENCE</scope>
    <source>
        <strain evidence="13">IB182363</strain>
    </source>
</reference>
<comment type="caution">
    <text evidence="13">The sequence shown here is derived from an EMBL/GenBank/DDBJ whole genome shotgun (WGS) entry which is preliminary data.</text>
</comment>
<dbReference type="EMBL" id="JACXJA010000003">
    <property type="protein sequence ID" value="MBD2860984.1"/>
    <property type="molecule type" value="Genomic_DNA"/>
</dbReference>
<dbReference type="PANTHER" id="PTHR42923">
    <property type="entry name" value="PROTOPORPHYRINOGEN OXIDASE"/>
    <property type="match status" value="1"/>
</dbReference>
<feature type="domain" description="Amine oxidase" evidence="12">
    <location>
        <begin position="18"/>
        <end position="473"/>
    </location>
</feature>
<dbReference type="SUPFAM" id="SSF51905">
    <property type="entry name" value="FAD/NAD(P)-binding domain"/>
    <property type="match status" value="1"/>
</dbReference>
<dbReference type="GO" id="GO:0005737">
    <property type="term" value="C:cytoplasm"/>
    <property type="evidence" value="ECO:0007669"/>
    <property type="project" value="UniProtKB-SubCell"/>
</dbReference>
<sequence>MGDQANNRKQVVVIGGGISGLSAAYYVRKALADAGTDADITIVEKTGAFGGKIRTLHRDGFVIEQGPDSFLARKLPIIELTRDLGLEGELTGTNPKANKTYIVHKGKLHRMPKGLSLGVPTDLEPFLETDLLSLQGKARALMDFVLPKREETTDESIGGFFERRFGGELLRNLAEPILAGIYAGDTYKLSLQATFPQFQQLEREHGSLMKATMAAKLNPPVPSPVSEVIPAEHRSSVFLTYRKGLVTLLDGLRGALEGVRNVQAAVTGLSRQEGRYKLTLDGGEALDADAVIAALPSHGLAPLFGGFPQSDWLGAMDNVSVANVILAFDKDRLDHPLDGSGFVLPRTEGRFITACTWTSSKWLHTAPEGKALIRCYVGRSGEQDWMELTDEEIVTRVRRDIFELMGVKAEPLFVEVTRLLRSMPQYAVGHPDRIAGLRDRLASDYPGAFVTGAAFEGVGIPDCIRQAKDAANAAASYLGTDDKVRK</sequence>
<evidence type="ECO:0000256" key="6">
    <source>
        <dbReference type="ARBA" id="ARBA00019046"/>
    </source>
</evidence>
<evidence type="ECO:0000256" key="7">
    <source>
        <dbReference type="ARBA" id="ARBA00022630"/>
    </source>
</evidence>
<dbReference type="GO" id="GO:0006783">
    <property type="term" value="P:heme biosynthetic process"/>
    <property type="evidence" value="ECO:0007669"/>
    <property type="project" value="UniProtKB-UniRule"/>
</dbReference>
<dbReference type="PANTHER" id="PTHR42923:SF3">
    <property type="entry name" value="PROTOPORPHYRINOGEN OXIDASE"/>
    <property type="match status" value="1"/>
</dbReference>
<comment type="cofactor">
    <cofactor evidence="2 11">
        <name>FAD</name>
        <dbReference type="ChEBI" id="CHEBI:57692"/>
    </cofactor>
</comment>
<keyword evidence="7 11" id="KW-0285">Flavoprotein</keyword>
<evidence type="ECO:0000259" key="12">
    <source>
        <dbReference type="Pfam" id="PF01593"/>
    </source>
</evidence>
<evidence type="ECO:0000256" key="1">
    <source>
        <dbReference type="ARBA" id="ARBA00001755"/>
    </source>
</evidence>
<evidence type="ECO:0000256" key="4">
    <source>
        <dbReference type="ARBA" id="ARBA00008310"/>
    </source>
</evidence>
<evidence type="ECO:0000256" key="11">
    <source>
        <dbReference type="RuleBase" id="RU364052"/>
    </source>
</evidence>
<evidence type="ECO:0000256" key="2">
    <source>
        <dbReference type="ARBA" id="ARBA00001974"/>
    </source>
</evidence>
<dbReference type="InterPro" id="IPR050464">
    <property type="entry name" value="Zeta_carotene_desat/Oxidored"/>
</dbReference>
<evidence type="ECO:0000256" key="5">
    <source>
        <dbReference type="ARBA" id="ARBA00012402"/>
    </source>
</evidence>
<protein>
    <recommendedName>
        <fullName evidence="6 11">Coproporphyrinogen III oxidase</fullName>
        <ecNumber evidence="5 11">1.3.3.15</ecNumber>
    </recommendedName>
</protein>
<dbReference type="Gene3D" id="3.90.660.20">
    <property type="entry name" value="Protoporphyrinogen oxidase, mitochondrial, domain 2"/>
    <property type="match status" value="1"/>
</dbReference>
<accession>A0A927C450</accession>
<comment type="catalytic activity">
    <reaction evidence="1">
        <text>coproporphyrinogen III + 3 O2 = coproporphyrin III + 3 H2O2</text>
        <dbReference type="Rhea" id="RHEA:43436"/>
        <dbReference type="ChEBI" id="CHEBI:15379"/>
        <dbReference type="ChEBI" id="CHEBI:16240"/>
        <dbReference type="ChEBI" id="CHEBI:57309"/>
        <dbReference type="ChEBI" id="CHEBI:131725"/>
        <dbReference type="EC" id="1.3.3.15"/>
    </reaction>
    <physiologicalReaction direction="left-to-right" evidence="1">
        <dbReference type="Rhea" id="RHEA:43437"/>
    </physiologicalReaction>
</comment>
<evidence type="ECO:0000313" key="14">
    <source>
        <dbReference type="Proteomes" id="UP000639396"/>
    </source>
</evidence>
<dbReference type="Gene3D" id="3.50.50.60">
    <property type="entry name" value="FAD/NAD(P)-binding domain"/>
    <property type="match status" value="1"/>
</dbReference>
<dbReference type="AlphaFoldDB" id="A0A927C450"/>
<organism evidence="13 14">
    <name type="scientific">Paenibacillus oceani</name>
    <dbReference type="NCBI Taxonomy" id="2772510"/>
    <lineage>
        <taxon>Bacteria</taxon>
        <taxon>Bacillati</taxon>
        <taxon>Bacillota</taxon>
        <taxon>Bacilli</taxon>
        <taxon>Bacillales</taxon>
        <taxon>Paenibacillaceae</taxon>
        <taxon>Paenibacillus</taxon>
    </lineage>
</organism>
<name>A0A927C450_9BACL</name>
<dbReference type="InterPro" id="IPR004572">
    <property type="entry name" value="Protoporphyrinogen_oxidase"/>
</dbReference>
<dbReference type="Pfam" id="PF01593">
    <property type="entry name" value="Amino_oxidase"/>
    <property type="match status" value="1"/>
</dbReference>
<dbReference type="SUPFAM" id="SSF54373">
    <property type="entry name" value="FAD-linked reductases, C-terminal domain"/>
    <property type="match status" value="1"/>
</dbReference>
<keyword evidence="11" id="KW-0963">Cytoplasm</keyword>
<dbReference type="InterPro" id="IPR002937">
    <property type="entry name" value="Amino_oxidase"/>
</dbReference>
<comment type="function">
    <text evidence="11">Involved in coproporphyrin-dependent heme b biosynthesis. Catalyzes the oxidation of coproporphyrinogen III to coproporphyrin III.</text>
</comment>
<comment type="pathway">
    <text evidence="3 11">Porphyrin-containing compound metabolism; protoheme biosynthesis.</text>
</comment>
<evidence type="ECO:0000313" key="13">
    <source>
        <dbReference type="EMBL" id="MBD2860984.1"/>
    </source>
</evidence>
<dbReference type="RefSeq" id="WP_190924571.1">
    <property type="nucleotide sequence ID" value="NZ_JACXJA010000003.1"/>
</dbReference>
<dbReference type="GO" id="GO:0004729">
    <property type="term" value="F:oxygen-dependent protoporphyrinogen oxidase activity"/>
    <property type="evidence" value="ECO:0007669"/>
    <property type="project" value="UniProtKB-UniRule"/>
</dbReference>
<keyword evidence="10 11" id="KW-0350">Heme biosynthesis</keyword>
<comment type="subcellular location">
    <subcellularLocation>
        <location evidence="11">Cytoplasm</location>
    </subcellularLocation>
</comment>
<dbReference type="NCBIfam" id="TIGR00562">
    <property type="entry name" value="proto_IX_ox"/>
    <property type="match status" value="1"/>
</dbReference>
<keyword evidence="9 11" id="KW-0560">Oxidoreductase</keyword>
<gene>
    <name evidence="13" type="primary">hemG</name>
    <name evidence="13" type="ORF">IDH45_03160</name>
</gene>
<comment type="similarity">
    <text evidence="4 11">Belongs to the protoporphyrinogen/coproporphyrinogen oxidase family. Coproporphyrinogen III oxidase subfamily.</text>
</comment>
<dbReference type="EC" id="1.3.3.15" evidence="5 11"/>
<proteinExistence type="inferred from homology"/>